<gene>
    <name evidence="3" type="ORF">E5K02_09095</name>
</gene>
<dbReference type="OrthoDB" id="9792992at2"/>
<organism evidence="3 4">
    <name type="scientific">Hymenobacter metallicola</name>
    <dbReference type="NCBI Taxonomy" id="2563114"/>
    <lineage>
        <taxon>Bacteria</taxon>
        <taxon>Pseudomonadati</taxon>
        <taxon>Bacteroidota</taxon>
        <taxon>Cytophagia</taxon>
        <taxon>Cytophagales</taxon>
        <taxon>Hymenobacteraceae</taxon>
        <taxon>Hymenobacter</taxon>
    </lineage>
</organism>
<keyword evidence="1" id="KW-0472">Membrane</keyword>
<dbReference type="PANTHER" id="PTHR34220">
    <property type="entry name" value="SENSOR HISTIDINE KINASE YPDA"/>
    <property type="match status" value="1"/>
</dbReference>
<dbReference type="InterPro" id="IPR050640">
    <property type="entry name" value="Bact_2-comp_sensor_kinase"/>
</dbReference>
<dbReference type="Pfam" id="PF06580">
    <property type="entry name" value="His_kinase"/>
    <property type="match status" value="1"/>
</dbReference>
<dbReference type="AlphaFoldDB" id="A0A4Z0QKM2"/>
<keyword evidence="1" id="KW-0812">Transmembrane</keyword>
<dbReference type="Gene3D" id="3.30.565.10">
    <property type="entry name" value="Histidine kinase-like ATPase, C-terminal domain"/>
    <property type="match status" value="1"/>
</dbReference>
<protein>
    <submittedName>
        <fullName evidence="3">Histidine kinase</fullName>
    </submittedName>
</protein>
<dbReference type="GO" id="GO:0016020">
    <property type="term" value="C:membrane"/>
    <property type="evidence" value="ECO:0007669"/>
    <property type="project" value="InterPro"/>
</dbReference>
<feature type="domain" description="Signal transduction histidine kinase internal region" evidence="2">
    <location>
        <begin position="179"/>
        <end position="254"/>
    </location>
</feature>
<dbReference type="GO" id="GO:0000155">
    <property type="term" value="F:phosphorelay sensor kinase activity"/>
    <property type="evidence" value="ECO:0007669"/>
    <property type="project" value="InterPro"/>
</dbReference>
<reference evidence="3 4" key="1">
    <citation type="submission" date="2019-04" db="EMBL/GenBank/DDBJ databases">
        <authorList>
            <person name="Feng G."/>
            <person name="Zhang J."/>
            <person name="Zhu H."/>
        </authorList>
    </citation>
    <scope>NUCLEOTIDE SEQUENCE [LARGE SCALE GENOMIC DNA]</scope>
    <source>
        <strain evidence="3 4">9PBR-1</strain>
    </source>
</reference>
<feature type="transmembrane region" description="Helical" evidence="1">
    <location>
        <begin position="27"/>
        <end position="47"/>
    </location>
</feature>
<name>A0A4Z0QKM2_9BACT</name>
<keyword evidence="4" id="KW-1185">Reference proteome</keyword>
<feature type="transmembrane region" description="Helical" evidence="1">
    <location>
        <begin position="67"/>
        <end position="89"/>
    </location>
</feature>
<dbReference type="InterPro" id="IPR036890">
    <property type="entry name" value="HATPase_C_sf"/>
</dbReference>
<sequence>MPHHPESFSPAPTASARFWAAVARVPLWAHISLWAVLLGIDALQVYVGMNFPAKEARSHPFDWRYALVHAALTDGLYAAFFYFNWLILIPKTLARNQVWRYVLAVLVVLAVSVGGRLLISTFTVPNGSTEPFNPSRQAVPYLLWGLMTLFFSSALKVTSDYLQEQRNRRERERHYLLTELALLKAQVNPHFLFNTLNNIYALTKQQSARAPEAVLRLAEIMRYMLYESNSEQVLLAKELANIRSFLDLQRLRLPAADAEAIAFRSHGVAPDSDYLIAPMLLLPLVENAFKHGDLAMRPEAVRLTVELAGAGELRVEVHNFVDATAQPPSEQPGGLGLVNLRRRLNLLYPNRHTLRVDSQPTEHTVVLTLAAVL</sequence>
<dbReference type="Proteomes" id="UP000298471">
    <property type="component" value="Unassembled WGS sequence"/>
</dbReference>
<proteinExistence type="predicted"/>
<dbReference type="PANTHER" id="PTHR34220:SF7">
    <property type="entry name" value="SENSOR HISTIDINE KINASE YPDA"/>
    <property type="match status" value="1"/>
</dbReference>
<keyword evidence="3" id="KW-0808">Transferase</keyword>
<evidence type="ECO:0000259" key="2">
    <source>
        <dbReference type="Pfam" id="PF06580"/>
    </source>
</evidence>
<feature type="transmembrane region" description="Helical" evidence="1">
    <location>
        <begin position="101"/>
        <end position="119"/>
    </location>
</feature>
<comment type="caution">
    <text evidence="3">The sequence shown here is derived from an EMBL/GenBank/DDBJ whole genome shotgun (WGS) entry which is preliminary data.</text>
</comment>
<keyword evidence="3" id="KW-0418">Kinase</keyword>
<keyword evidence="1" id="KW-1133">Transmembrane helix</keyword>
<dbReference type="RefSeq" id="WP_135394185.1">
    <property type="nucleotide sequence ID" value="NZ_SRMB01000001.1"/>
</dbReference>
<dbReference type="InterPro" id="IPR010559">
    <property type="entry name" value="Sig_transdc_His_kin_internal"/>
</dbReference>
<accession>A0A4Z0QKM2</accession>
<evidence type="ECO:0000313" key="3">
    <source>
        <dbReference type="EMBL" id="TGE29591.1"/>
    </source>
</evidence>
<feature type="transmembrane region" description="Helical" evidence="1">
    <location>
        <begin position="139"/>
        <end position="159"/>
    </location>
</feature>
<evidence type="ECO:0000313" key="4">
    <source>
        <dbReference type="Proteomes" id="UP000298471"/>
    </source>
</evidence>
<dbReference type="EMBL" id="SRMB01000001">
    <property type="protein sequence ID" value="TGE29591.1"/>
    <property type="molecule type" value="Genomic_DNA"/>
</dbReference>
<evidence type="ECO:0000256" key="1">
    <source>
        <dbReference type="SAM" id="Phobius"/>
    </source>
</evidence>